<accession>A0A3B0C413</accession>
<dbReference type="InterPro" id="IPR015424">
    <property type="entry name" value="PyrdxlP-dep_Trfase"/>
</dbReference>
<dbReference type="GO" id="GO:0008483">
    <property type="term" value="F:transaminase activity"/>
    <property type="evidence" value="ECO:0007669"/>
    <property type="project" value="UniProtKB-KW"/>
</dbReference>
<dbReference type="AlphaFoldDB" id="A0A3B0C413"/>
<reference evidence="3 4" key="1">
    <citation type="submission" date="2018-10" db="EMBL/GenBank/DDBJ databases">
        <title>Ulvibacterium marinum gen. nov., sp. nov., a novel marine bacterium of the family Flavobacteriaceae, isolated from a culture of the green alga Ulva prolifera.</title>
        <authorList>
            <person name="Zhang Z."/>
        </authorList>
    </citation>
    <scope>NUCLEOTIDE SEQUENCE [LARGE SCALE GENOMIC DNA]</scope>
    <source>
        <strain evidence="3 4">CCMM003</strain>
    </source>
</reference>
<evidence type="ECO:0000313" key="3">
    <source>
        <dbReference type="EMBL" id="RKN78617.1"/>
    </source>
</evidence>
<dbReference type="EMBL" id="RBCJ01000004">
    <property type="protein sequence ID" value="RKN78617.1"/>
    <property type="molecule type" value="Genomic_DNA"/>
</dbReference>
<name>A0A3B0C413_9FLAO</name>
<keyword evidence="1" id="KW-0663">Pyridoxal phosphate</keyword>
<comment type="caution">
    <text evidence="3">The sequence shown here is derived from an EMBL/GenBank/DDBJ whole genome shotgun (WGS) entry which is preliminary data.</text>
</comment>
<sequence>MENIRREFPLLDTCVYLNTASSGLLSKSLVDWRYKHDQAFFEKGSGMKVKAIMDLIPETRNTVAQFLNCRITNVALTPNFSLGMNLLLDGLNKKHKVLLLENDYPSVNWPFEQREFAVDYVKIDEHLEEEIYKKVKSGKVSILAFSVVQWLNGVQIDLDFLKDLKREFPNLYIIADGTQFLGTKDFDFDASAIDVLGTSTYKWLLSGYGNGFFLFKDRAKELFSVKSVGFNSVNGDMSKKEKIEFVKHLEPGHLDTFNFGSLKFSLNSLTSIGIKKIEEQNRQLRKKAMQELDDLGLLKEFVLRRKQHGNILNIRGDEKCFQHLTNNNIICAQRGNGIRLSFHFYNNENDIDALINALKTTV</sequence>
<dbReference type="PANTHER" id="PTHR43586:SF15">
    <property type="entry name" value="BLR3095 PROTEIN"/>
    <property type="match status" value="1"/>
</dbReference>
<dbReference type="InterPro" id="IPR015421">
    <property type="entry name" value="PyrdxlP-dep_Trfase_major"/>
</dbReference>
<dbReference type="Proteomes" id="UP000276603">
    <property type="component" value="Unassembled WGS sequence"/>
</dbReference>
<gene>
    <name evidence="3" type="ORF">D7Z94_20655</name>
</gene>
<keyword evidence="3" id="KW-0808">Transferase</keyword>
<proteinExistence type="predicted"/>
<evidence type="ECO:0000259" key="2">
    <source>
        <dbReference type="Pfam" id="PF00266"/>
    </source>
</evidence>
<feature type="domain" description="Aminotransferase class V" evidence="2">
    <location>
        <begin position="43"/>
        <end position="354"/>
    </location>
</feature>
<dbReference type="InterPro" id="IPR000192">
    <property type="entry name" value="Aminotrans_V_dom"/>
</dbReference>
<keyword evidence="3" id="KW-0032">Aminotransferase</keyword>
<dbReference type="Pfam" id="PF00266">
    <property type="entry name" value="Aminotran_5"/>
    <property type="match status" value="1"/>
</dbReference>
<organism evidence="3 4">
    <name type="scientific">Ulvibacterium marinum</name>
    <dbReference type="NCBI Taxonomy" id="2419782"/>
    <lineage>
        <taxon>Bacteria</taxon>
        <taxon>Pseudomonadati</taxon>
        <taxon>Bacteroidota</taxon>
        <taxon>Flavobacteriia</taxon>
        <taxon>Flavobacteriales</taxon>
        <taxon>Flavobacteriaceae</taxon>
        <taxon>Ulvibacterium</taxon>
    </lineage>
</organism>
<dbReference type="PANTHER" id="PTHR43586">
    <property type="entry name" value="CYSTEINE DESULFURASE"/>
    <property type="match status" value="1"/>
</dbReference>
<dbReference type="RefSeq" id="WP_120713524.1">
    <property type="nucleotide sequence ID" value="NZ_RBCJ01000004.1"/>
</dbReference>
<dbReference type="OrthoDB" id="513408at2"/>
<keyword evidence="4" id="KW-1185">Reference proteome</keyword>
<protein>
    <submittedName>
        <fullName evidence="3">Aminotransferase class V-fold PLP-dependent enzyme</fullName>
    </submittedName>
</protein>
<dbReference type="InterPro" id="IPR015422">
    <property type="entry name" value="PyrdxlP-dep_Trfase_small"/>
</dbReference>
<dbReference type="Gene3D" id="3.40.640.10">
    <property type="entry name" value="Type I PLP-dependent aspartate aminotransferase-like (Major domain)"/>
    <property type="match status" value="1"/>
</dbReference>
<dbReference type="SUPFAM" id="SSF53383">
    <property type="entry name" value="PLP-dependent transferases"/>
    <property type="match status" value="1"/>
</dbReference>
<evidence type="ECO:0000313" key="4">
    <source>
        <dbReference type="Proteomes" id="UP000276603"/>
    </source>
</evidence>
<evidence type="ECO:0000256" key="1">
    <source>
        <dbReference type="ARBA" id="ARBA00022898"/>
    </source>
</evidence>
<dbReference type="Gene3D" id="3.90.1150.10">
    <property type="entry name" value="Aspartate Aminotransferase, domain 1"/>
    <property type="match status" value="1"/>
</dbReference>